<dbReference type="InterPro" id="IPR003749">
    <property type="entry name" value="ThiS/MoaD-like"/>
</dbReference>
<proteinExistence type="predicted"/>
<protein>
    <submittedName>
        <fullName evidence="1">Thiamine biosynthesis protein ThiS</fullName>
    </submittedName>
</protein>
<sequence>MQVLINNQAHQLPDHATLADAVQALGASGPFAAALNLRFVPRGQYAQTPLAEGDKVEIIAPVTGG</sequence>
<keyword evidence="2" id="KW-1185">Reference proteome</keyword>
<dbReference type="EMBL" id="PVLQ01000027">
    <property type="protein sequence ID" value="PRD65578.1"/>
    <property type="molecule type" value="Genomic_DNA"/>
</dbReference>
<dbReference type="Pfam" id="PF02597">
    <property type="entry name" value="ThiS"/>
    <property type="match status" value="1"/>
</dbReference>
<dbReference type="Proteomes" id="UP000238589">
    <property type="component" value="Unassembled WGS sequence"/>
</dbReference>
<dbReference type="RefSeq" id="WP_105748103.1">
    <property type="nucleotide sequence ID" value="NZ_PVLQ01000027.1"/>
</dbReference>
<dbReference type="SUPFAM" id="SSF54285">
    <property type="entry name" value="MoaD/ThiS"/>
    <property type="match status" value="1"/>
</dbReference>
<dbReference type="Gene3D" id="3.10.20.30">
    <property type="match status" value="1"/>
</dbReference>
<dbReference type="InterPro" id="IPR012675">
    <property type="entry name" value="Beta-grasp_dom_sf"/>
</dbReference>
<dbReference type="OrthoDB" id="9800283at2"/>
<comment type="caution">
    <text evidence="1">The sequence shown here is derived from an EMBL/GenBank/DDBJ whole genome shotgun (WGS) entry which is preliminary data.</text>
</comment>
<dbReference type="InterPro" id="IPR010035">
    <property type="entry name" value="Thi_S"/>
</dbReference>
<dbReference type="InterPro" id="IPR016155">
    <property type="entry name" value="Mopterin_synth/thiamin_S_b"/>
</dbReference>
<evidence type="ECO:0000313" key="1">
    <source>
        <dbReference type="EMBL" id="PRD65578.1"/>
    </source>
</evidence>
<evidence type="ECO:0000313" key="2">
    <source>
        <dbReference type="Proteomes" id="UP000238589"/>
    </source>
</evidence>
<dbReference type="CDD" id="cd00565">
    <property type="entry name" value="Ubl_ThiS"/>
    <property type="match status" value="1"/>
</dbReference>
<accession>A0A2S9K533</accession>
<name>A0A2S9K533_9BURK</name>
<dbReference type="PANTHER" id="PTHR34472">
    <property type="entry name" value="SULFUR CARRIER PROTEIN THIS"/>
    <property type="match status" value="1"/>
</dbReference>
<dbReference type="NCBIfam" id="TIGR01683">
    <property type="entry name" value="thiS"/>
    <property type="match status" value="1"/>
</dbReference>
<organism evidence="1 2">
    <name type="scientific">Malikia granosa</name>
    <dbReference type="NCBI Taxonomy" id="263067"/>
    <lineage>
        <taxon>Bacteria</taxon>
        <taxon>Pseudomonadati</taxon>
        <taxon>Pseudomonadota</taxon>
        <taxon>Betaproteobacteria</taxon>
        <taxon>Burkholderiales</taxon>
        <taxon>Comamonadaceae</taxon>
        <taxon>Malikia</taxon>
    </lineage>
</organism>
<reference evidence="1 2" key="1">
    <citation type="submission" date="2018-03" db="EMBL/GenBank/DDBJ databases">
        <title>Comparative genomics illustrates the genes involved in a hyperalkaliphilic mechanisms of Serpentinomonas isolated from highly-alkaline calcium-rich serpentinized springs.</title>
        <authorList>
            <person name="Suzuki S."/>
            <person name="Ishii S."/>
            <person name="Walworth N."/>
            <person name="Bird L."/>
            <person name="Kuenen J.G."/>
            <person name="Nealson K.H."/>
        </authorList>
    </citation>
    <scope>NUCLEOTIDE SEQUENCE [LARGE SCALE GENOMIC DNA]</scope>
    <source>
        <strain evidence="1 2">P1</strain>
    </source>
</reference>
<dbReference type="AlphaFoldDB" id="A0A2S9K533"/>
<dbReference type="PANTHER" id="PTHR34472:SF1">
    <property type="entry name" value="SULFUR CARRIER PROTEIN THIS"/>
    <property type="match status" value="1"/>
</dbReference>
<gene>
    <name evidence="1" type="primary">thiS</name>
    <name evidence="1" type="ORF">C6P64_08365</name>
</gene>